<dbReference type="AlphaFoldDB" id="A0A4X1U4R6"/>
<feature type="transmembrane region" description="Helical" evidence="1">
    <location>
        <begin position="90"/>
        <end position="116"/>
    </location>
</feature>
<evidence type="ECO:0000313" key="2">
    <source>
        <dbReference type="Ensembl" id="ENSSSCP00070023826.1"/>
    </source>
</evidence>
<organism evidence="2 3">
    <name type="scientific">Sus scrofa</name>
    <name type="common">Pig</name>
    <dbReference type="NCBI Taxonomy" id="9823"/>
    <lineage>
        <taxon>Eukaryota</taxon>
        <taxon>Metazoa</taxon>
        <taxon>Chordata</taxon>
        <taxon>Craniata</taxon>
        <taxon>Vertebrata</taxon>
        <taxon>Euteleostomi</taxon>
        <taxon>Mammalia</taxon>
        <taxon>Eutheria</taxon>
        <taxon>Laurasiatheria</taxon>
        <taxon>Artiodactyla</taxon>
        <taxon>Suina</taxon>
        <taxon>Suidae</taxon>
        <taxon>Sus</taxon>
    </lineage>
</organism>
<keyword evidence="1" id="KW-0812">Transmembrane</keyword>
<evidence type="ECO:0000256" key="1">
    <source>
        <dbReference type="SAM" id="Phobius"/>
    </source>
</evidence>
<keyword evidence="1" id="KW-1133">Transmembrane helix</keyword>
<dbReference type="Ensembl" id="ENSSSCT00070028601.1">
    <property type="protein sequence ID" value="ENSSSCP00070023826.1"/>
    <property type="gene ID" value="ENSSSCG00070014588.1"/>
</dbReference>
<feature type="transmembrane region" description="Helical" evidence="1">
    <location>
        <begin position="37"/>
        <end position="53"/>
    </location>
</feature>
<reference evidence="2 3" key="1">
    <citation type="submission" date="2017-08" db="EMBL/GenBank/DDBJ databases">
        <title>USMARCv1.0.</title>
        <authorList>
            <person name="Hannum G.I."/>
            <person name="Koren S."/>
            <person name="Schroeder S.G."/>
            <person name="Chin S.C."/>
            <person name="Nonneman D.J."/>
            <person name="Becker S.A."/>
            <person name="Rosen B.D."/>
            <person name="Bickhart D.M."/>
            <person name="Putnam N.H."/>
            <person name="Green R.E."/>
            <person name="Tuggle C.K."/>
            <person name="Liu H."/>
            <person name="Rohrer G.A."/>
            <person name="Warr A."/>
            <person name="Hall R."/>
            <person name="Kim K."/>
            <person name="Hume D.A."/>
            <person name="Talbot R."/>
            <person name="Chow W."/>
            <person name="Howe K."/>
            <person name="Schwartz A.S."/>
            <person name="Watson M."/>
            <person name="Archibald A.L."/>
            <person name="Phillippy A.M."/>
            <person name="Smith T.P.L."/>
        </authorList>
    </citation>
    <scope>NUCLEOTIDE SEQUENCE [LARGE SCALE GENOMIC DNA]</scope>
</reference>
<protein>
    <submittedName>
        <fullName evidence="2">Uncharacterized protein</fullName>
    </submittedName>
</protein>
<reference evidence="2" key="2">
    <citation type="submission" date="2025-08" db="UniProtKB">
        <authorList>
            <consortium name="Ensembl"/>
        </authorList>
    </citation>
    <scope>IDENTIFICATION</scope>
</reference>
<name>A0A4X1U4R6_PIG</name>
<keyword evidence="1" id="KW-0472">Membrane</keyword>
<evidence type="ECO:0000313" key="3">
    <source>
        <dbReference type="Proteomes" id="UP000314985"/>
    </source>
</evidence>
<accession>A0A4X1U4R6</accession>
<proteinExistence type="predicted"/>
<feature type="transmembrane region" description="Helical" evidence="1">
    <location>
        <begin position="122"/>
        <end position="145"/>
    </location>
</feature>
<dbReference type="Proteomes" id="UP000314985">
    <property type="component" value="Chromosome 14"/>
</dbReference>
<feature type="transmembrane region" description="Helical" evidence="1">
    <location>
        <begin position="165"/>
        <end position="182"/>
    </location>
</feature>
<sequence>MYIVKGFFPCSKLTCQSPQLFIFFGGWQEHLHYLSKFQLYIMVLSMLVIMLYIRSSDFIHFIVKVCTLLPRFHFFFTAESYPIVWMCTAFYLYVYQLIDVCVVSMLTLLCCCQHLWTFLFKYLFSMLGIYLQVEMLGPILIIFNLMRTHQTFSQWLHIHQRCIRVPFFSHSSAVFLSIFFYYSHPGGCEVVFHCGFDLLFSNDK</sequence>